<evidence type="ECO:0000313" key="3">
    <source>
        <dbReference type="EMBL" id="MBX05832.1"/>
    </source>
</evidence>
<organism evidence="3">
    <name type="scientific">Rhizophora mucronata</name>
    <name type="common">Asiatic mangrove</name>
    <dbReference type="NCBI Taxonomy" id="61149"/>
    <lineage>
        <taxon>Eukaryota</taxon>
        <taxon>Viridiplantae</taxon>
        <taxon>Streptophyta</taxon>
        <taxon>Embryophyta</taxon>
        <taxon>Tracheophyta</taxon>
        <taxon>Spermatophyta</taxon>
        <taxon>Magnoliopsida</taxon>
        <taxon>eudicotyledons</taxon>
        <taxon>Gunneridae</taxon>
        <taxon>Pentapetalae</taxon>
        <taxon>rosids</taxon>
        <taxon>fabids</taxon>
        <taxon>Malpighiales</taxon>
        <taxon>Rhizophoraceae</taxon>
        <taxon>Rhizophora</taxon>
    </lineage>
</organism>
<dbReference type="EMBL" id="GGEC01025348">
    <property type="protein sequence ID" value="MBX05832.1"/>
    <property type="molecule type" value="Transcribed_RNA"/>
</dbReference>
<evidence type="ECO:0008006" key="4">
    <source>
        <dbReference type="Google" id="ProtNLM"/>
    </source>
</evidence>
<dbReference type="GO" id="GO:0005634">
    <property type="term" value="C:nucleus"/>
    <property type="evidence" value="ECO:0007669"/>
    <property type="project" value="TreeGrafter"/>
</dbReference>
<keyword evidence="2" id="KW-0472">Membrane</keyword>
<keyword evidence="2" id="KW-0812">Transmembrane</keyword>
<feature type="transmembrane region" description="Helical" evidence="2">
    <location>
        <begin position="178"/>
        <end position="197"/>
    </location>
</feature>
<dbReference type="PANTHER" id="PTHR24030:SF0">
    <property type="entry name" value="PROTEIN CMSS1"/>
    <property type="match status" value="1"/>
</dbReference>
<dbReference type="PANTHER" id="PTHR24030">
    <property type="entry name" value="PROTEIN CMSS1"/>
    <property type="match status" value="1"/>
</dbReference>
<feature type="compositionally biased region" description="Basic residues" evidence="1">
    <location>
        <begin position="29"/>
        <end position="38"/>
    </location>
</feature>
<feature type="compositionally biased region" description="Basic and acidic residues" evidence="1">
    <location>
        <begin position="39"/>
        <end position="48"/>
    </location>
</feature>
<dbReference type="Pfam" id="PF14617">
    <property type="entry name" value="CMS1"/>
    <property type="match status" value="1"/>
</dbReference>
<dbReference type="GO" id="GO:0030686">
    <property type="term" value="C:90S preribosome"/>
    <property type="evidence" value="ECO:0007669"/>
    <property type="project" value="TreeGrafter"/>
</dbReference>
<sequence length="234" mass="26463">MGRGKAEKPSSKNRTKIISTKRNSNSKVITKKPKQKKNEKKDKTKEGLENSPTYEDVSVSPSASQQLSFFLNEFESANGVTLSSLERESITDKCFLELGQDVKGLGSRLKVAFGPSWKEVLCEGQIVEGKIDAGNPAVLIVSSSALRSLELMRGVRLLTRECSAVKLFSKHMKVEEQVIYFPIYVEHFVPILFMHFYKSLKIYNLYFPSISLCILLIMVFLTMLFLPKVCFFSK</sequence>
<feature type="region of interest" description="Disordered" evidence="1">
    <location>
        <begin position="1"/>
        <end position="59"/>
    </location>
</feature>
<evidence type="ECO:0000256" key="1">
    <source>
        <dbReference type="SAM" id="MobiDB-lite"/>
    </source>
</evidence>
<reference evidence="3" key="1">
    <citation type="submission" date="2018-02" db="EMBL/GenBank/DDBJ databases">
        <title>Rhizophora mucronata_Transcriptome.</title>
        <authorList>
            <person name="Meera S.P."/>
            <person name="Sreeshan A."/>
            <person name="Augustine A."/>
        </authorList>
    </citation>
    <scope>NUCLEOTIDE SEQUENCE</scope>
    <source>
        <tissue evidence="3">Leaf</tissue>
    </source>
</reference>
<feature type="compositionally biased region" description="Polar residues" evidence="1">
    <location>
        <begin position="16"/>
        <end position="28"/>
    </location>
</feature>
<dbReference type="InterPro" id="IPR032704">
    <property type="entry name" value="Cms1"/>
</dbReference>
<name>A0A2P2KJF9_RHIMU</name>
<dbReference type="EMBL" id="GGEC01025350">
    <property type="protein sequence ID" value="MBX05834.1"/>
    <property type="molecule type" value="Transcribed_RNA"/>
</dbReference>
<feature type="compositionally biased region" description="Basic and acidic residues" evidence="1">
    <location>
        <begin position="1"/>
        <end position="10"/>
    </location>
</feature>
<keyword evidence="2" id="KW-1133">Transmembrane helix</keyword>
<protein>
    <recommendedName>
        <fullName evidence="4">Protein CMSS1</fullName>
    </recommendedName>
</protein>
<accession>A0A2P2KJF9</accession>
<proteinExistence type="predicted"/>
<feature type="transmembrane region" description="Helical" evidence="2">
    <location>
        <begin position="203"/>
        <end position="226"/>
    </location>
</feature>
<evidence type="ECO:0000256" key="2">
    <source>
        <dbReference type="SAM" id="Phobius"/>
    </source>
</evidence>
<dbReference type="AlphaFoldDB" id="A0A2P2KJF9"/>